<sequence length="448" mass="45722">MGKGRTVLTVTEAGRALGTPTLSLIVALAKGGVKSTDVTPQGDGTGLLVLYSDRLRMDVRVELKANGKPGDIVDLALRDRFAVKTFAIMENVQADYGAVRKAVKRLEYVLEGREPTIDDAVRLIALLRLPMNVDGTDGYDVLVTGRGGGVLRAGGGNDDVFFTGPGRIDGGAGTDTLDLKFFRALYGRRAEVDIDLKKGVMTLPGGKTVKLASLERVEGEGERDVIRGAGRAETFEGGGGRDALVGRGGADALFGEGGADRIFGGSGADLLVGGAGGDLIKGASGDDRIDGQDGDDDLHGGGGGDQVLGGAGRDRLFGDGGADTLDGGEGADTLFGGDGDDTLTGHAGDDVLVGGAGSDVMVGDDAGIFGADEFRLDGAGDAVDRVLDFRAGEDAWGVAGLTLDDLEIVAVTGGFAVELAADGTRIAEFRSSADLGSVQELEDGFILI</sequence>
<dbReference type="Gene3D" id="2.150.10.10">
    <property type="entry name" value="Serralysin-like metalloprotease, C-terminal"/>
    <property type="match status" value="2"/>
</dbReference>
<dbReference type="OrthoDB" id="7688524at2"/>
<dbReference type="InterPro" id="IPR050557">
    <property type="entry name" value="RTX_toxin/Mannuronan_C5-epim"/>
</dbReference>
<dbReference type="STRING" id="1114924.SAMN05216258_105300"/>
<dbReference type="Pfam" id="PF00353">
    <property type="entry name" value="HemolysinCabind"/>
    <property type="match status" value="4"/>
</dbReference>
<protein>
    <submittedName>
        <fullName evidence="4">Hemolysin-type calcium-binding repeat-containing protein</fullName>
    </submittedName>
</protein>
<proteinExistence type="predicted"/>
<accession>A0A1I3GRG7</accession>
<dbReference type="InterPro" id="IPR018511">
    <property type="entry name" value="Hemolysin-typ_Ca-bd_CS"/>
</dbReference>
<dbReference type="SUPFAM" id="SSF51120">
    <property type="entry name" value="beta-Roll"/>
    <property type="match status" value="2"/>
</dbReference>
<gene>
    <name evidence="4" type="ORF">SAMN05216258_105300</name>
</gene>
<dbReference type="RefSeq" id="WP_092860122.1">
    <property type="nucleotide sequence ID" value="NZ_FOQH01000005.1"/>
</dbReference>
<name>A0A1I3GRG7_9RHOB</name>
<evidence type="ECO:0000313" key="4">
    <source>
        <dbReference type="EMBL" id="SFI25979.1"/>
    </source>
</evidence>
<comment type="subcellular location">
    <subcellularLocation>
        <location evidence="1">Secreted</location>
    </subcellularLocation>
</comment>
<evidence type="ECO:0000313" key="5">
    <source>
        <dbReference type="Proteomes" id="UP000199377"/>
    </source>
</evidence>
<dbReference type="InterPro" id="IPR001343">
    <property type="entry name" value="Hemolysn_Ca-bd"/>
</dbReference>
<dbReference type="GO" id="GO:0005509">
    <property type="term" value="F:calcium ion binding"/>
    <property type="evidence" value="ECO:0007669"/>
    <property type="project" value="InterPro"/>
</dbReference>
<keyword evidence="5" id="KW-1185">Reference proteome</keyword>
<dbReference type="GO" id="GO:0005576">
    <property type="term" value="C:extracellular region"/>
    <property type="evidence" value="ECO:0007669"/>
    <property type="project" value="UniProtKB-SubCell"/>
</dbReference>
<dbReference type="EMBL" id="FOQH01000005">
    <property type="protein sequence ID" value="SFI25979.1"/>
    <property type="molecule type" value="Genomic_DNA"/>
</dbReference>
<dbReference type="Proteomes" id="UP000199377">
    <property type="component" value="Unassembled WGS sequence"/>
</dbReference>
<dbReference type="PANTHER" id="PTHR38340:SF1">
    <property type="entry name" value="S-LAYER PROTEIN"/>
    <property type="match status" value="1"/>
</dbReference>
<reference evidence="4 5" key="1">
    <citation type="submission" date="2016-10" db="EMBL/GenBank/DDBJ databases">
        <authorList>
            <person name="de Groot N.N."/>
        </authorList>
    </citation>
    <scope>NUCLEOTIDE SEQUENCE [LARGE SCALE GENOMIC DNA]</scope>
    <source>
        <strain evidence="4 5">CGMCC 1.11030</strain>
    </source>
</reference>
<keyword evidence="2" id="KW-0964">Secreted</keyword>
<feature type="region of interest" description="Disordered" evidence="3">
    <location>
        <begin position="283"/>
        <end position="305"/>
    </location>
</feature>
<dbReference type="PROSITE" id="PS00330">
    <property type="entry name" value="HEMOLYSIN_CALCIUM"/>
    <property type="match status" value="2"/>
</dbReference>
<dbReference type="PRINTS" id="PR00313">
    <property type="entry name" value="CABNDNGRPT"/>
</dbReference>
<dbReference type="InterPro" id="IPR011049">
    <property type="entry name" value="Serralysin-like_metalloprot_C"/>
</dbReference>
<evidence type="ECO:0000256" key="3">
    <source>
        <dbReference type="SAM" id="MobiDB-lite"/>
    </source>
</evidence>
<evidence type="ECO:0000256" key="2">
    <source>
        <dbReference type="ARBA" id="ARBA00022525"/>
    </source>
</evidence>
<dbReference type="PANTHER" id="PTHR38340">
    <property type="entry name" value="S-LAYER PROTEIN"/>
    <property type="match status" value="1"/>
</dbReference>
<evidence type="ECO:0000256" key="1">
    <source>
        <dbReference type="ARBA" id="ARBA00004613"/>
    </source>
</evidence>
<dbReference type="AlphaFoldDB" id="A0A1I3GRG7"/>
<organism evidence="4 5">
    <name type="scientific">Albimonas pacifica</name>
    <dbReference type="NCBI Taxonomy" id="1114924"/>
    <lineage>
        <taxon>Bacteria</taxon>
        <taxon>Pseudomonadati</taxon>
        <taxon>Pseudomonadota</taxon>
        <taxon>Alphaproteobacteria</taxon>
        <taxon>Rhodobacterales</taxon>
        <taxon>Paracoccaceae</taxon>
        <taxon>Albimonas</taxon>
    </lineage>
</organism>